<accession>A0A8B8E352</accession>
<dbReference type="KEGG" id="cvn:111131651"/>
<evidence type="ECO:0000256" key="1">
    <source>
        <dbReference type="SAM" id="SignalP"/>
    </source>
</evidence>
<keyword evidence="1" id="KW-0732">Signal</keyword>
<reference evidence="4" key="1">
    <citation type="submission" date="2025-08" db="UniProtKB">
        <authorList>
            <consortium name="RefSeq"/>
        </authorList>
    </citation>
    <scope>IDENTIFICATION</scope>
    <source>
        <tissue evidence="4">Whole sample</tissue>
    </source>
</reference>
<evidence type="ECO:0000313" key="4">
    <source>
        <dbReference type="RefSeq" id="XP_022334982.1"/>
    </source>
</evidence>
<evidence type="ECO:0000313" key="3">
    <source>
        <dbReference type="Proteomes" id="UP000694844"/>
    </source>
</evidence>
<feature type="chain" id="PRO_5034328609" evidence="1">
    <location>
        <begin position="23"/>
        <end position="552"/>
    </location>
</feature>
<organism evidence="3 4">
    <name type="scientific">Crassostrea virginica</name>
    <name type="common">Eastern oyster</name>
    <dbReference type="NCBI Taxonomy" id="6565"/>
    <lineage>
        <taxon>Eukaryota</taxon>
        <taxon>Metazoa</taxon>
        <taxon>Spiralia</taxon>
        <taxon>Lophotrochozoa</taxon>
        <taxon>Mollusca</taxon>
        <taxon>Bivalvia</taxon>
        <taxon>Autobranchia</taxon>
        <taxon>Pteriomorphia</taxon>
        <taxon>Ostreida</taxon>
        <taxon>Ostreoidea</taxon>
        <taxon>Ostreidae</taxon>
        <taxon>Crassostrea</taxon>
    </lineage>
</organism>
<evidence type="ECO:0000259" key="2">
    <source>
        <dbReference type="Pfam" id="PF00144"/>
    </source>
</evidence>
<dbReference type="PANTHER" id="PTHR46825">
    <property type="entry name" value="D-ALANYL-D-ALANINE-CARBOXYPEPTIDASE/ENDOPEPTIDASE AMPH"/>
    <property type="match status" value="1"/>
</dbReference>
<sequence length="552" mass="61940">MSSRTLLSSLFVSCLVLLTCYGQVEDQIRATLTSVYANCRNQKNPGLIVSVVKDGQAVLTEAYGVKDKISSEPVTTDTLFGLGGLSALFANMLIAKKNQDYADSNNAENQVTESMDEDTTLRNLFGNNKLFDKSKLRSRYATSLDIMAHRLGFKNTPYLLLDDTVSRGGSILERIAPMKPRGRFRDSFYYNEILYGILTTIGERLGRNGWEELVKDEIYTPLGMTKSGFLTTVTPANVNIAKAYTNDEGSLYPVSFEFLKKWSRLCSTTCIISSANDMAKFMNYLLSNGTIPGTNTELLNRKVHRDLFDAYNRLQDPSIEDYFLSIRGVPVSRTHFAYAMGIKRGMYNNERILETADDMHGYNTLMTLFPDHKLGIFIAMTGEDKKDLFRTALSSYISDLYLGKEPWLNSSLLCSFPEPFMKGPDPDTPRTHPEVPLGRAPEDFIGKYTNDIYGTAEIVSERGILVFKYGFGTFDLKREESTSLKFNMFPTGLIHHMFSVDDLRFRQKTNSTNIEAFTVDKFDDAKFVRVVPQTTASPTATEKPVGGIAIPV</sequence>
<feature type="domain" description="Beta-lactamase-related" evidence="2">
    <location>
        <begin position="41"/>
        <end position="385"/>
    </location>
</feature>
<dbReference type="Proteomes" id="UP000694844">
    <property type="component" value="Chromosome 4"/>
</dbReference>
<gene>
    <name evidence="4" type="primary">LOC111131651</name>
</gene>
<name>A0A8B8E352_CRAVI</name>
<dbReference type="Gene3D" id="3.40.710.10">
    <property type="entry name" value="DD-peptidase/beta-lactamase superfamily"/>
    <property type="match status" value="1"/>
</dbReference>
<feature type="signal peptide" evidence="1">
    <location>
        <begin position="1"/>
        <end position="22"/>
    </location>
</feature>
<dbReference type="GeneID" id="111131651"/>
<dbReference type="Pfam" id="PF00144">
    <property type="entry name" value="Beta-lactamase"/>
    <property type="match status" value="1"/>
</dbReference>
<dbReference type="RefSeq" id="XP_022334982.1">
    <property type="nucleotide sequence ID" value="XM_022479274.1"/>
</dbReference>
<keyword evidence="3" id="KW-1185">Reference proteome</keyword>
<dbReference type="InterPro" id="IPR012338">
    <property type="entry name" value="Beta-lactam/transpept-like"/>
</dbReference>
<proteinExistence type="predicted"/>
<dbReference type="Gene3D" id="2.40.128.600">
    <property type="match status" value="1"/>
</dbReference>
<dbReference type="InterPro" id="IPR050491">
    <property type="entry name" value="AmpC-like"/>
</dbReference>
<dbReference type="OrthoDB" id="5946976at2759"/>
<protein>
    <submittedName>
        <fullName evidence="4">Gigasin-6-like isoform X1</fullName>
    </submittedName>
</protein>
<dbReference type="PANTHER" id="PTHR46825:SF15">
    <property type="entry name" value="BETA-LACTAMASE-RELATED DOMAIN-CONTAINING PROTEIN"/>
    <property type="match status" value="1"/>
</dbReference>
<dbReference type="AlphaFoldDB" id="A0A8B8E352"/>
<dbReference type="SUPFAM" id="SSF56601">
    <property type="entry name" value="beta-lactamase/transpeptidase-like"/>
    <property type="match status" value="1"/>
</dbReference>
<dbReference type="InterPro" id="IPR001466">
    <property type="entry name" value="Beta-lactam-related"/>
</dbReference>